<dbReference type="Pfam" id="PF00777">
    <property type="entry name" value="Glyco_transf_29"/>
    <property type="match status" value="1"/>
</dbReference>
<evidence type="ECO:0000256" key="4">
    <source>
        <dbReference type="ARBA" id="ARBA00022679"/>
    </source>
</evidence>
<dbReference type="FunFam" id="3.90.1480.20:FF:000015">
    <property type="entry name" value="Lactosylceramide alpha-2,3-sialyltransferase"/>
    <property type="match status" value="1"/>
</dbReference>
<evidence type="ECO:0000256" key="7">
    <source>
        <dbReference type="ARBA" id="ARBA00022989"/>
    </source>
</evidence>
<evidence type="ECO:0000256" key="6">
    <source>
        <dbReference type="ARBA" id="ARBA00022968"/>
    </source>
</evidence>
<reference evidence="12" key="1">
    <citation type="submission" date="2021-02" db="EMBL/GenBank/DDBJ databases">
        <title>Comparative genomics reveals that relaxation of natural selection precedes convergent phenotypic evolution of cavefish.</title>
        <authorList>
            <person name="Peng Z."/>
        </authorList>
    </citation>
    <scope>NUCLEOTIDE SEQUENCE</scope>
    <source>
        <tissue evidence="12">Muscle</tissue>
    </source>
</reference>
<keyword evidence="6" id="KW-0735">Signal-anchor</keyword>
<dbReference type="AlphaFoldDB" id="A0A9W7WGU2"/>
<keyword evidence="13" id="KW-1185">Reference proteome</keyword>
<dbReference type="Gene3D" id="3.90.1480.20">
    <property type="entry name" value="Glycosyl transferase family 29"/>
    <property type="match status" value="1"/>
</dbReference>
<sequence>MNEGPTVGYEQDVGSKTTHRIIYPESAVDMEDQTHLVLLPFKILDLQWLISVFTTKHIDQTYTYVRPSIKADESKVMILHPAFIKYVYESWLQSEGTYPSTGFISIILALHICDEVSVFGFGPTHDNAWHHYFDDSVVGSNDGPHAGDFERSVIAELHQKQIIMMYKGW</sequence>
<dbReference type="PANTHER" id="PTHR46032">
    <property type="entry name" value="ALPHA-2,3-SIALYLTRANSFERASE ST3GAL I ISOFORM X1"/>
    <property type="match status" value="1"/>
</dbReference>
<evidence type="ECO:0000313" key="12">
    <source>
        <dbReference type="EMBL" id="KAI7798600.1"/>
    </source>
</evidence>
<comment type="subcellular location">
    <subcellularLocation>
        <location evidence="1">Golgi apparatus membrane</location>
        <topology evidence="1">Single-pass type II membrane protein</topology>
    </subcellularLocation>
</comment>
<evidence type="ECO:0000256" key="5">
    <source>
        <dbReference type="ARBA" id="ARBA00022692"/>
    </source>
</evidence>
<dbReference type="InterPro" id="IPR038578">
    <property type="entry name" value="GT29-like_sf"/>
</dbReference>
<keyword evidence="5" id="KW-0812">Transmembrane</keyword>
<evidence type="ECO:0000256" key="8">
    <source>
        <dbReference type="ARBA" id="ARBA00023034"/>
    </source>
</evidence>
<keyword evidence="9" id="KW-0472">Membrane</keyword>
<comment type="caution">
    <text evidence="12">The sequence shown here is derived from an EMBL/GenBank/DDBJ whole genome shotgun (WGS) entry which is preliminary data.</text>
</comment>
<dbReference type="GO" id="GO:0000139">
    <property type="term" value="C:Golgi membrane"/>
    <property type="evidence" value="ECO:0007669"/>
    <property type="project" value="UniProtKB-SubCell"/>
</dbReference>
<protein>
    <submittedName>
        <fullName evidence="12">CMP-N-acetylneuraminate-beta-galactosamide-alpha-2</fullName>
    </submittedName>
</protein>
<accession>A0A9W7WGU2</accession>
<keyword evidence="11" id="KW-0325">Glycoprotein</keyword>
<dbReference type="Proteomes" id="UP001059041">
    <property type="component" value="Linkage Group LG16"/>
</dbReference>
<evidence type="ECO:0000256" key="10">
    <source>
        <dbReference type="ARBA" id="ARBA00023157"/>
    </source>
</evidence>
<comment type="similarity">
    <text evidence="2">Belongs to the glycosyltransferase 29 family.</text>
</comment>
<dbReference type="EMBL" id="JAFHDT010000016">
    <property type="protein sequence ID" value="KAI7798600.1"/>
    <property type="molecule type" value="Genomic_DNA"/>
</dbReference>
<evidence type="ECO:0000256" key="3">
    <source>
        <dbReference type="ARBA" id="ARBA00022676"/>
    </source>
</evidence>
<name>A0A9W7WGU2_TRIRA</name>
<evidence type="ECO:0000313" key="13">
    <source>
        <dbReference type="Proteomes" id="UP001059041"/>
    </source>
</evidence>
<dbReference type="InterPro" id="IPR001675">
    <property type="entry name" value="Glyco_trans_29"/>
</dbReference>
<keyword evidence="8" id="KW-0333">Golgi apparatus</keyword>
<proteinExistence type="inferred from homology"/>
<evidence type="ECO:0000256" key="1">
    <source>
        <dbReference type="ARBA" id="ARBA00004323"/>
    </source>
</evidence>
<evidence type="ECO:0000256" key="9">
    <source>
        <dbReference type="ARBA" id="ARBA00023136"/>
    </source>
</evidence>
<keyword evidence="10" id="KW-1015">Disulfide bond</keyword>
<dbReference type="PANTHER" id="PTHR46032:SF6">
    <property type="entry name" value="CMP-N-ACETYLNEURAMINATE-BETA-GALACTOSAMIDE-ALPHA-2,3-SIALYLTRANSFERASE 1"/>
    <property type="match status" value="1"/>
</dbReference>
<gene>
    <name evidence="12" type="ORF">IRJ41_008742</name>
</gene>
<keyword evidence="3" id="KW-0328">Glycosyltransferase</keyword>
<evidence type="ECO:0000256" key="2">
    <source>
        <dbReference type="ARBA" id="ARBA00006003"/>
    </source>
</evidence>
<dbReference type="InterPro" id="IPR051757">
    <property type="entry name" value="Beta-gal_alpha2-3_sialyltrans"/>
</dbReference>
<evidence type="ECO:0000256" key="11">
    <source>
        <dbReference type="ARBA" id="ARBA00023180"/>
    </source>
</evidence>
<keyword evidence="4" id="KW-0808">Transferase</keyword>
<dbReference type="GO" id="GO:0003836">
    <property type="term" value="F:beta-galactoside (CMP) alpha-2,3-sialyltransferase activity"/>
    <property type="evidence" value="ECO:0007669"/>
    <property type="project" value="TreeGrafter"/>
</dbReference>
<dbReference type="GO" id="GO:0097503">
    <property type="term" value="P:sialylation"/>
    <property type="evidence" value="ECO:0007669"/>
    <property type="project" value="TreeGrafter"/>
</dbReference>
<organism evidence="12 13">
    <name type="scientific">Triplophysa rosa</name>
    <name type="common">Cave loach</name>
    <dbReference type="NCBI Taxonomy" id="992332"/>
    <lineage>
        <taxon>Eukaryota</taxon>
        <taxon>Metazoa</taxon>
        <taxon>Chordata</taxon>
        <taxon>Craniata</taxon>
        <taxon>Vertebrata</taxon>
        <taxon>Euteleostomi</taxon>
        <taxon>Actinopterygii</taxon>
        <taxon>Neopterygii</taxon>
        <taxon>Teleostei</taxon>
        <taxon>Ostariophysi</taxon>
        <taxon>Cypriniformes</taxon>
        <taxon>Nemacheilidae</taxon>
        <taxon>Triplophysa</taxon>
    </lineage>
</organism>
<keyword evidence="7" id="KW-1133">Transmembrane helix</keyword>